<dbReference type="Gene3D" id="1.20.120.1630">
    <property type="match status" value="1"/>
</dbReference>
<dbReference type="EMBL" id="QWGP01000007">
    <property type="protein sequence ID" value="RHZ95664.1"/>
    <property type="molecule type" value="Genomic_DNA"/>
</dbReference>
<proteinExistence type="predicted"/>
<evidence type="ECO:0000256" key="4">
    <source>
        <dbReference type="ARBA" id="ARBA00023136"/>
    </source>
</evidence>
<keyword evidence="3" id="KW-1133">Transmembrane helix</keyword>
<sequence>MKPLDLPPLWLLLFVIVALALDRLVPFGLFGAPGRIAAVGLGGTGLVLAGLAARRMRRAATTVLPHRQPSALVTDGVFAISRNPIYLGDLLILLAVLLWIDAPLGLPLVPAFLWVLTRRFVEPEEARLRLAFGAQFDDWTRRTRRWL</sequence>
<dbReference type="Pfam" id="PF04191">
    <property type="entry name" value="PEMT"/>
    <property type="match status" value="1"/>
</dbReference>
<comment type="subcellular location">
    <subcellularLocation>
        <location evidence="1">Endomembrane system</location>
        <topology evidence="1">Multi-pass membrane protein</topology>
    </subcellularLocation>
</comment>
<dbReference type="PANTHER" id="PTHR12714:SF9">
    <property type="entry name" value="PROTEIN-S-ISOPRENYLCYSTEINE O-METHYLTRANSFERASE"/>
    <property type="match status" value="1"/>
</dbReference>
<dbReference type="AlphaFoldDB" id="A0AAX1UMK2"/>
<reference evidence="5 6" key="1">
    <citation type="submission" date="2018-08" db="EMBL/GenBank/DDBJ databases">
        <title>Draft genome sequence of Rhodobacter sphaeroides FY.</title>
        <authorList>
            <person name="Rayyan A."/>
            <person name="Meyer T.E."/>
            <person name="Kyndt J.A."/>
        </authorList>
    </citation>
    <scope>NUCLEOTIDE SEQUENCE [LARGE SCALE GENOMIC DNA]</scope>
    <source>
        <strain evidence="5 6">FY</strain>
    </source>
</reference>
<dbReference type="Proteomes" id="UP000266305">
    <property type="component" value="Unassembled WGS sequence"/>
</dbReference>
<evidence type="ECO:0000256" key="1">
    <source>
        <dbReference type="ARBA" id="ARBA00004127"/>
    </source>
</evidence>
<accession>A0AAX1UMK2</accession>
<evidence type="ECO:0000313" key="5">
    <source>
        <dbReference type="EMBL" id="RHZ95664.1"/>
    </source>
</evidence>
<evidence type="ECO:0000313" key="6">
    <source>
        <dbReference type="Proteomes" id="UP000266305"/>
    </source>
</evidence>
<dbReference type="RefSeq" id="WP_002720405.1">
    <property type="nucleotide sequence ID" value="NZ_CM125964.1"/>
</dbReference>
<evidence type="ECO:0000256" key="3">
    <source>
        <dbReference type="ARBA" id="ARBA00022989"/>
    </source>
</evidence>
<keyword evidence="2" id="KW-0812">Transmembrane</keyword>
<comment type="caution">
    <text evidence="5">The sequence shown here is derived from an EMBL/GenBank/DDBJ whole genome shotgun (WGS) entry which is preliminary data.</text>
</comment>
<protein>
    <submittedName>
        <fullName evidence="5">Isoprenylcysteine carboxylmethyltransferase family protein</fullName>
    </submittedName>
</protein>
<dbReference type="GO" id="GO:0016740">
    <property type="term" value="F:transferase activity"/>
    <property type="evidence" value="ECO:0007669"/>
    <property type="project" value="UniProtKB-ARBA"/>
</dbReference>
<keyword evidence="4" id="KW-0472">Membrane</keyword>
<gene>
    <name evidence="5" type="ORF">D1114_08690</name>
</gene>
<name>A0AAX1UMK2_CERSP</name>
<organism evidence="5 6">
    <name type="scientific">Cereibacter sphaeroides</name>
    <name type="common">Rhodobacter sphaeroides</name>
    <dbReference type="NCBI Taxonomy" id="1063"/>
    <lineage>
        <taxon>Bacteria</taxon>
        <taxon>Pseudomonadati</taxon>
        <taxon>Pseudomonadota</taxon>
        <taxon>Alphaproteobacteria</taxon>
        <taxon>Rhodobacterales</taxon>
        <taxon>Paracoccaceae</taxon>
        <taxon>Cereibacter</taxon>
    </lineage>
</organism>
<dbReference type="PANTHER" id="PTHR12714">
    <property type="entry name" value="PROTEIN-S ISOPRENYLCYSTEINE O-METHYLTRANSFERASE"/>
    <property type="match status" value="1"/>
</dbReference>
<dbReference type="GO" id="GO:0012505">
    <property type="term" value="C:endomembrane system"/>
    <property type="evidence" value="ECO:0007669"/>
    <property type="project" value="UniProtKB-SubCell"/>
</dbReference>
<evidence type="ECO:0000256" key="2">
    <source>
        <dbReference type="ARBA" id="ARBA00022692"/>
    </source>
</evidence>
<dbReference type="InterPro" id="IPR007318">
    <property type="entry name" value="Phopholipid_MeTrfase"/>
</dbReference>